<dbReference type="PANTHER" id="PTHR12526">
    <property type="entry name" value="GLYCOSYLTRANSFERASE"/>
    <property type="match status" value="1"/>
</dbReference>
<feature type="domain" description="Glycosyl transferase family 1" evidence="1">
    <location>
        <begin position="201"/>
        <end position="318"/>
    </location>
</feature>
<dbReference type="Proteomes" id="UP000318833">
    <property type="component" value="Unassembled WGS sequence"/>
</dbReference>
<keyword evidence="4" id="KW-1185">Reference proteome</keyword>
<name>A0A554VDC3_9FLAO</name>
<evidence type="ECO:0000259" key="2">
    <source>
        <dbReference type="Pfam" id="PF13439"/>
    </source>
</evidence>
<sequence>MKNILLIIPYGGVGGMERLAFSFYNFYKKEGHFIKAVKFIKMKNDIINFGEDELFFSDRDFSEMSKIERLKFYVSIPFQLRKVIKKHKITHSISFGAMPNVYSSLTYTKDYKIASIHALKSVELSNNSLLSKMTRFGYKYTYKNLDKVVCISNAIKEDLIEKCNFKFANKLKVIYNPHDVDEIQKRSLEEITEKEEVALLASNSVLFVGRLSTQKSPWHLIKAFSLVLKNVPDAKLIFIGDGDAGVLKHLEDLIEDLGVKEQIHFLGRKKNPYKYLVNTKMLALASHYEGTPNVIVEAMCLATPVVSSCCTYGIVELMSLKAQTVEDKMIEVEAGIITPNLYKDRLGIPDTSDFIDEEYVLAEAIEKVLKSSVYKENLEEKREELLTKFNLEKVASEYLK</sequence>
<dbReference type="InterPro" id="IPR028098">
    <property type="entry name" value="Glyco_trans_4-like_N"/>
</dbReference>
<reference evidence="3 4" key="1">
    <citation type="submission" date="2019-07" db="EMBL/GenBank/DDBJ databases">
        <title>The draft genome sequence of Aquimarina algiphila M91.</title>
        <authorList>
            <person name="Meng X."/>
        </authorList>
    </citation>
    <scope>NUCLEOTIDE SEQUENCE [LARGE SCALE GENOMIC DNA]</scope>
    <source>
        <strain evidence="3 4">M91</strain>
    </source>
</reference>
<dbReference type="RefSeq" id="WP_143918324.1">
    <property type="nucleotide sequence ID" value="NZ_CANMIK010000010.1"/>
</dbReference>
<dbReference type="Gene3D" id="3.40.50.2000">
    <property type="entry name" value="Glycogen Phosphorylase B"/>
    <property type="match status" value="2"/>
</dbReference>
<feature type="domain" description="Glycosyltransferase subfamily 4-like N-terminal" evidence="2">
    <location>
        <begin position="13"/>
        <end position="181"/>
    </location>
</feature>
<dbReference type="OrthoDB" id="798298at2"/>
<evidence type="ECO:0000313" key="4">
    <source>
        <dbReference type="Proteomes" id="UP000318833"/>
    </source>
</evidence>
<dbReference type="InterPro" id="IPR001296">
    <property type="entry name" value="Glyco_trans_1"/>
</dbReference>
<evidence type="ECO:0000313" key="3">
    <source>
        <dbReference type="EMBL" id="TSE04851.1"/>
    </source>
</evidence>
<comment type="caution">
    <text evidence="3">The sequence shown here is derived from an EMBL/GenBank/DDBJ whole genome shotgun (WGS) entry which is preliminary data.</text>
</comment>
<dbReference type="SUPFAM" id="SSF53756">
    <property type="entry name" value="UDP-Glycosyltransferase/glycogen phosphorylase"/>
    <property type="match status" value="1"/>
</dbReference>
<evidence type="ECO:0000259" key="1">
    <source>
        <dbReference type="Pfam" id="PF00534"/>
    </source>
</evidence>
<dbReference type="AlphaFoldDB" id="A0A554VDC3"/>
<protein>
    <submittedName>
        <fullName evidence="3">Glycosyltransferase</fullName>
    </submittedName>
</protein>
<dbReference type="GO" id="GO:0016757">
    <property type="term" value="F:glycosyltransferase activity"/>
    <property type="evidence" value="ECO:0007669"/>
    <property type="project" value="InterPro"/>
</dbReference>
<proteinExistence type="predicted"/>
<gene>
    <name evidence="3" type="ORF">FOF46_24855</name>
</gene>
<organism evidence="3 4">
    <name type="scientific">Aquimarina algiphila</name>
    <dbReference type="NCBI Taxonomy" id="2047982"/>
    <lineage>
        <taxon>Bacteria</taxon>
        <taxon>Pseudomonadati</taxon>
        <taxon>Bacteroidota</taxon>
        <taxon>Flavobacteriia</taxon>
        <taxon>Flavobacteriales</taxon>
        <taxon>Flavobacteriaceae</taxon>
        <taxon>Aquimarina</taxon>
    </lineage>
</organism>
<keyword evidence="3" id="KW-0808">Transferase</keyword>
<dbReference type="EMBL" id="VLNR01000070">
    <property type="protein sequence ID" value="TSE04851.1"/>
    <property type="molecule type" value="Genomic_DNA"/>
</dbReference>
<dbReference type="Pfam" id="PF13439">
    <property type="entry name" value="Glyco_transf_4"/>
    <property type="match status" value="1"/>
</dbReference>
<dbReference type="PANTHER" id="PTHR12526:SF630">
    <property type="entry name" value="GLYCOSYLTRANSFERASE"/>
    <property type="match status" value="1"/>
</dbReference>
<accession>A0A554VDC3</accession>
<dbReference type="Pfam" id="PF00534">
    <property type="entry name" value="Glycos_transf_1"/>
    <property type="match status" value="1"/>
</dbReference>
<dbReference type="CDD" id="cd03811">
    <property type="entry name" value="GT4_GT28_WabH-like"/>
    <property type="match status" value="1"/>
</dbReference>